<dbReference type="PROSITE" id="PS00678">
    <property type="entry name" value="WD_REPEATS_1"/>
    <property type="match status" value="1"/>
</dbReference>
<dbReference type="RefSeq" id="WP_198001148.1">
    <property type="nucleotide sequence ID" value="NZ_CP037452.1"/>
</dbReference>
<dbReference type="PROSITE" id="PS50082">
    <property type="entry name" value="WD_REPEATS_2"/>
    <property type="match status" value="1"/>
</dbReference>
<name>A0A518ICQ2_9PLAN</name>
<gene>
    <name evidence="6" type="ORF">Enr17x_29330</name>
</gene>
<feature type="compositionally biased region" description="Basic and acidic residues" evidence="4">
    <location>
        <begin position="40"/>
        <end position="50"/>
    </location>
</feature>
<keyword evidence="2" id="KW-0677">Repeat</keyword>
<dbReference type="SUPFAM" id="SSF50998">
    <property type="entry name" value="Quinoprotein alcohol dehydrogenase-like"/>
    <property type="match status" value="1"/>
</dbReference>
<dbReference type="Proteomes" id="UP000318313">
    <property type="component" value="Chromosome"/>
</dbReference>
<evidence type="ECO:0000256" key="3">
    <source>
        <dbReference type="PROSITE-ProRule" id="PRU00221"/>
    </source>
</evidence>
<dbReference type="PANTHER" id="PTHR19848:SF8">
    <property type="entry name" value="F-BOX AND WD REPEAT DOMAIN CONTAINING 7"/>
    <property type="match status" value="1"/>
</dbReference>
<feature type="compositionally biased region" description="Polar residues" evidence="4">
    <location>
        <begin position="51"/>
        <end position="62"/>
    </location>
</feature>
<dbReference type="PROSITE" id="PS50294">
    <property type="entry name" value="WD_REPEATS_REGION"/>
    <property type="match status" value="1"/>
</dbReference>
<dbReference type="SMART" id="SM00320">
    <property type="entry name" value="WD40"/>
    <property type="match status" value="3"/>
</dbReference>
<evidence type="ECO:0000256" key="5">
    <source>
        <dbReference type="SAM" id="SignalP"/>
    </source>
</evidence>
<feature type="region of interest" description="Disordered" evidence="4">
    <location>
        <begin position="32"/>
        <end position="63"/>
    </location>
</feature>
<dbReference type="InterPro" id="IPR019775">
    <property type="entry name" value="WD40_repeat_CS"/>
</dbReference>
<keyword evidence="5" id="KW-0732">Signal</keyword>
<evidence type="ECO:0000313" key="6">
    <source>
        <dbReference type="EMBL" id="QDV50888.1"/>
    </source>
</evidence>
<dbReference type="EMBL" id="CP037452">
    <property type="protein sequence ID" value="QDV50888.1"/>
    <property type="molecule type" value="Genomic_DNA"/>
</dbReference>
<keyword evidence="1 3" id="KW-0853">WD repeat</keyword>
<evidence type="ECO:0000256" key="1">
    <source>
        <dbReference type="ARBA" id="ARBA00022574"/>
    </source>
</evidence>
<dbReference type="KEGG" id="gfm:Enr17x_29330"/>
<keyword evidence="7" id="KW-1185">Reference proteome</keyword>
<accession>A0A518ICQ2</accession>
<feature type="signal peptide" evidence="5">
    <location>
        <begin position="1"/>
        <end position="36"/>
    </location>
</feature>
<dbReference type="InterPro" id="IPR001680">
    <property type="entry name" value="WD40_rpt"/>
</dbReference>
<organism evidence="6 7">
    <name type="scientific">Gimesia fumaroli</name>
    <dbReference type="NCBI Taxonomy" id="2527976"/>
    <lineage>
        <taxon>Bacteria</taxon>
        <taxon>Pseudomonadati</taxon>
        <taxon>Planctomycetota</taxon>
        <taxon>Planctomycetia</taxon>
        <taxon>Planctomycetales</taxon>
        <taxon>Planctomycetaceae</taxon>
        <taxon>Gimesia</taxon>
    </lineage>
</organism>
<evidence type="ECO:0000256" key="4">
    <source>
        <dbReference type="SAM" id="MobiDB-lite"/>
    </source>
</evidence>
<dbReference type="Gene3D" id="2.130.10.10">
    <property type="entry name" value="YVTN repeat-like/Quinoprotein amine dehydrogenase"/>
    <property type="match status" value="2"/>
</dbReference>
<dbReference type="PANTHER" id="PTHR19848">
    <property type="entry name" value="WD40 REPEAT PROTEIN"/>
    <property type="match status" value="1"/>
</dbReference>
<feature type="chain" id="PRO_5021854993" evidence="5">
    <location>
        <begin position="37"/>
        <end position="489"/>
    </location>
</feature>
<protein>
    <submittedName>
        <fullName evidence="6">WD domain, G-beta repeat</fullName>
    </submittedName>
</protein>
<evidence type="ECO:0000256" key="2">
    <source>
        <dbReference type="ARBA" id="ARBA00022737"/>
    </source>
</evidence>
<evidence type="ECO:0000313" key="7">
    <source>
        <dbReference type="Proteomes" id="UP000318313"/>
    </source>
</evidence>
<reference evidence="6 7" key="1">
    <citation type="submission" date="2019-03" db="EMBL/GenBank/DDBJ databases">
        <title>Deep-cultivation of Planctomycetes and their phenomic and genomic characterization uncovers novel biology.</title>
        <authorList>
            <person name="Wiegand S."/>
            <person name="Jogler M."/>
            <person name="Boedeker C."/>
            <person name="Pinto D."/>
            <person name="Vollmers J."/>
            <person name="Rivas-Marin E."/>
            <person name="Kohn T."/>
            <person name="Peeters S.H."/>
            <person name="Heuer A."/>
            <person name="Rast P."/>
            <person name="Oberbeckmann S."/>
            <person name="Bunk B."/>
            <person name="Jeske O."/>
            <person name="Meyerdierks A."/>
            <person name="Storesund J.E."/>
            <person name="Kallscheuer N."/>
            <person name="Luecker S."/>
            <person name="Lage O.M."/>
            <person name="Pohl T."/>
            <person name="Merkel B.J."/>
            <person name="Hornburger P."/>
            <person name="Mueller R.-W."/>
            <person name="Bruemmer F."/>
            <person name="Labrenz M."/>
            <person name="Spormann A.M."/>
            <person name="Op den Camp H."/>
            <person name="Overmann J."/>
            <person name="Amann R."/>
            <person name="Jetten M.S.M."/>
            <person name="Mascher T."/>
            <person name="Medema M.H."/>
            <person name="Devos D.P."/>
            <person name="Kaster A.-K."/>
            <person name="Ovreas L."/>
            <person name="Rohde M."/>
            <person name="Galperin M.Y."/>
            <person name="Jogler C."/>
        </authorList>
    </citation>
    <scope>NUCLEOTIDE SEQUENCE [LARGE SCALE GENOMIC DNA]</scope>
    <source>
        <strain evidence="6 7">Enr17</strain>
    </source>
</reference>
<dbReference type="AlphaFoldDB" id="A0A518ICQ2"/>
<sequence length="489" mass="53764" precursor="true">MNRKCSQRHVIWNCTVVILAATVVLPLSVMPGTSNAKGDQPSEKANDTSKPRSQNAAAPQTNREAKIEKLTQIEFPRDEPNKFDGIDQIEFSADGKSLYVAAHRVGNLGLLGRKPTSYWIEHWDVSNWKKLATLKDFAAPFATVGDSKTIIALPTQDSQGGPPYGRIGKFATYDLKQGTISHTFDVKSGYICGLACSPDGQSVVSCSRADATNPYRWINGHVISWNINGRQRWGHHWDSVHLSVVDWSSEGSFIFGVGPGGVFAWHTESGATAWERNDHNNNVESLACSDDGRYVVTGSYSNPALGFGLLGRLYSEIKIRNAKDGKPIRTVKLYHKGVVRPLDLAIDPDSRSIAVALGSYNRGQKWGEVRIVDIESGETTATLLKNHPQPVTSVAYSPNGQLIAAGTADGLLKLWEIRPNDRNVIEGALADELSEILLGDDFLDGLGEAITQELREKLELNSEMEWKLFQRVDNHFPSEIFVTGPQNTP</sequence>
<dbReference type="InterPro" id="IPR011047">
    <property type="entry name" value="Quinoprotein_ADH-like_sf"/>
</dbReference>
<proteinExistence type="predicted"/>
<dbReference type="InterPro" id="IPR015943">
    <property type="entry name" value="WD40/YVTN_repeat-like_dom_sf"/>
</dbReference>
<dbReference type="Pfam" id="PF00400">
    <property type="entry name" value="WD40"/>
    <property type="match status" value="3"/>
</dbReference>
<feature type="repeat" description="WD" evidence="3">
    <location>
        <begin position="384"/>
        <end position="425"/>
    </location>
</feature>